<comment type="caution">
    <text evidence="1">The sequence shown here is derived from an EMBL/GenBank/DDBJ whole genome shotgun (WGS) entry which is preliminary data.</text>
</comment>
<name>A0ABV4NUP5_9GAMM</name>
<proteinExistence type="predicted"/>
<accession>A0ABV4NUP5</accession>
<evidence type="ECO:0000313" key="2">
    <source>
        <dbReference type="Proteomes" id="UP001569414"/>
    </source>
</evidence>
<gene>
    <name evidence="1" type="ORF">ACCI51_19290</name>
</gene>
<dbReference type="EMBL" id="JBGMEL010000041">
    <property type="protein sequence ID" value="MFA0792679.1"/>
    <property type="molecule type" value="Genomic_DNA"/>
</dbReference>
<sequence length="64" mass="7028">MSTPLCRVKRVILNGMREESSSILTDVILLHTIMAGYYAVHTRATTGISRIEVARSAVEPMLAP</sequence>
<keyword evidence="2" id="KW-1185">Reference proteome</keyword>
<organism evidence="1 2">
    <name type="scientific">Microbulbifer echini</name>
    <dbReference type="NCBI Taxonomy" id="1529067"/>
    <lineage>
        <taxon>Bacteria</taxon>
        <taxon>Pseudomonadati</taxon>
        <taxon>Pseudomonadota</taxon>
        <taxon>Gammaproteobacteria</taxon>
        <taxon>Cellvibrionales</taxon>
        <taxon>Microbulbiferaceae</taxon>
        <taxon>Microbulbifer</taxon>
    </lineage>
</organism>
<dbReference type="Proteomes" id="UP001569414">
    <property type="component" value="Unassembled WGS sequence"/>
</dbReference>
<evidence type="ECO:0008006" key="3">
    <source>
        <dbReference type="Google" id="ProtNLM"/>
    </source>
</evidence>
<protein>
    <recommendedName>
        <fullName evidence="3">TetR family transcriptional regulator</fullName>
    </recommendedName>
</protein>
<evidence type="ECO:0000313" key="1">
    <source>
        <dbReference type="EMBL" id="MFA0792679.1"/>
    </source>
</evidence>
<dbReference type="RefSeq" id="WP_371845056.1">
    <property type="nucleotide sequence ID" value="NZ_JBGMEL010000041.1"/>
</dbReference>
<reference evidence="1 2" key="1">
    <citation type="submission" date="2024-08" db="EMBL/GenBank/DDBJ databases">
        <authorList>
            <person name="Ishaq N."/>
        </authorList>
    </citation>
    <scope>NUCLEOTIDE SEQUENCE [LARGE SCALE GENOMIC DNA]</scope>
    <source>
        <strain evidence="1 2">JCM 30400</strain>
    </source>
</reference>